<evidence type="ECO:0000256" key="5">
    <source>
        <dbReference type="SAM" id="Phobius"/>
    </source>
</evidence>
<evidence type="ECO:0000313" key="7">
    <source>
        <dbReference type="EMBL" id="OGE64218.1"/>
    </source>
</evidence>
<dbReference type="AlphaFoldDB" id="A0A1F5MFS7"/>
<dbReference type="Pfam" id="PF04932">
    <property type="entry name" value="Wzy_C"/>
    <property type="match status" value="1"/>
</dbReference>
<accession>A0A1F5MFS7</accession>
<feature type="transmembrane region" description="Helical" evidence="5">
    <location>
        <begin position="341"/>
        <end position="367"/>
    </location>
</feature>
<organism evidence="7 8">
    <name type="scientific">Candidatus Daviesbacteria bacterium RIFCSPLOWO2_02_FULL_36_8</name>
    <dbReference type="NCBI Taxonomy" id="1797793"/>
    <lineage>
        <taxon>Bacteria</taxon>
        <taxon>Candidatus Daviesiibacteriota</taxon>
    </lineage>
</organism>
<dbReference type="PANTHER" id="PTHR37422:SF23">
    <property type="entry name" value="TEICHURONIC ACID BIOSYNTHESIS PROTEIN TUAE"/>
    <property type="match status" value="1"/>
</dbReference>
<reference evidence="7 8" key="1">
    <citation type="journal article" date="2016" name="Nat. Commun.">
        <title>Thousands of microbial genomes shed light on interconnected biogeochemical processes in an aquifer system.</title>
        <authorList>
            <person name="Anantharaman K."/>
            <person name="Brown C.T."/>
            <person name="Hug L.A."/>
            <person name="Sharon I."/>
            <person name="Castelle C.J."/>
            <person name="Probst A.J."/>
            <person name="Thomas B.C."/>
            <person name="Singh A."/>
            <person name="Wilkins M.J."/>
            <person name="Karaoz U."/>
            <person name="Brodie E.L."/>
            <person name="Williams K.H."/>
            <person name="Hubbard S.S."/>
            <person name="Banfield J.F."/>
        </authorList>
    </citation>
    <scope>NUCLEOTIDE SEQUENCE [LARGE SCALE GENOMIC DNA]</scope>
</reference>
<feature type="transmembrane region" description="Helical" evidence="5">
    <location>
        <begin position="223"/>
        <end position="245"/>
    </location>
</feature>
<dbReference type="InterPro" id="IPR051533">
    <property type="entry name" value="WaaL-like"/>
</dbReference>
<dbReference type="Proteomes" id="UP000183317">
    <property type="component" value="Unassembled WGS sequence"/>
</dbReference>
<evidence type="ECO:0000256" key="4">
    <source>
        <dbReference type="ARBA" id="ARBA00023136"/>
    </source>
</evidence>
<comment type="subcellular location">
    <subcellularLocation>
        <location evidence="1">Membrane</location>
        <topology evidence="1">Multi-pass membrane protein</topology>
    </subcellularLocation>
</comment>
<evidence type="ECO:0000259" key="6">
    <source>
        <dbReference type="Pfam" id="PF04932"/>
    </source>
</evidence>
<evidence type="ECO:0000313" key="8">
    <source>
        <dbReference type="Proteomes" id="UP000183317"/>
    </source>
</evidence>
<dbReference type="PANTHER" id="PTHR37422">
    <property type="entry name" value="TEICHURONIC ACID BIOSYNTHESIS PROTEIN TUAE"/>
    <property type="match status" value="1"/>
</dbReference>
<name>A0A1F5MFS7_9BACT</name>
<feature type="transmembrane region" description="Helical" evidence="5">
    <location>
        <begin position="185"/>
        <end position="211"/>
    </location>
</feature>
<dbReference type="InterPro" id="IPR007016">
    <property type="entry name" value="O-antigen_ligase-rel_domated"/>
</dbReference>
<dbReference type="EMBL" id="MFDU01000029">
    <property type="protein sequence ID" value="OGE64218.1"/>
    <property type="molecule type" value="Genomic_DNA"/>
</dbReference>
<feature type="transmembrane region" description="Helical" evidence="5">
    <location>
        <begin position="310"/>
        <end position="329"/>
    </location>
</feature>
<evidence type="ECO:0000256" key="3">
    <source>
        <dbReference type="ARBA" id="ARBA00022989"/>
    </source>
</evidence>
<dbReference type="GO" id="GO:0016020">
    <property type="term" value="C:membrane"/>
    <property type="evidence" value="ECO:0007669"/>
    <property type="project" value="UniProtKB-SubCell"/>
</dbReference>
<feature type="transmembrane region" description="Helical" evidence="5">
    <location>
        <begin position="121"/>
        <end position="140"/>
    </location>
</feature>
<keyword evidence="3 5" id="KW-1133">Transmembrane helix</keyword>
<feature type="domain" description="O-antigen ligase-related" evidence="6">
    <location>
        <begin position="186"/>
        <end position="326"/>
    </location>
</feature>
<keyword evidence="4 5" id="KW-0472">Membrane</keyword>
<evidence type="ECO:0000256" key="1">
    <source>
        <dbReference type="ARBA" id="ARBA00004141"/>
    </source>
</evidence>
<gene>
    <name evidence="7" type="ORF">A3J13_00635</name>
</gene>
<feature type="transmembrane region" description="Helical" evidence="5">
    <location>
        <begin position="53"/>
        <end position="74"/>
    </location>
</feature>
<feature type="transmembrane region" description="Helical" evidence="5">
    <location>
        <begin position="266"/>
        <end position="286"/>
    </location>
</feature>
<keyword evidence="2 5" id="KW-0812">Transmembrane</keyword>
<protein>
    <recommendedName>
        <fullName evidence="6">O-antigen ligase-related domain-containing protein</fullName>
    </recommendedName>
</protein>
<feature type="transmembrane region" description="Helical" evidence="5">
    <location>
        <begin position="160"/>
        <end position="178"/>
    </location>
</feature>
<feature type="transmembrane region" description="Helical" evidence="5">
    <location>
        <begin position="80"/>
        <end position="101"/>
    </location>
</feature>
<proteinExistence type="predicted"/>
<sequence>MDILLTLSISVGQLLKFSLGGRGGITILDLTVIILCFWGLFVSKFRFKKPSSWILAGLIFTLCGLASLIITPLQLLPSEYFISLTYLIRFSVYILLAWLMYSGTLQKLKKNISNIFFRSGFILAILGLLQLIFLPNLIFLEKYGWDPHYFRTASTFLDPNFLGAHLTLTLLLMIQYFSTRKHFRIFFAIVFIGLLTTFSRGAYLAFLSSFLSLSFLNKSIKQFILTIILFSTLLVGFNIYQVNIAKPRGIDRGESAQSRQNSWEQGWQIFLHSPLLGVGFNSYPFALKQYKLADEKFLEGHGSTTNDSSLLYILATTGIVGLISYLLFLKSLAKKSRVLKAALVGLLAQSFFANTFFYPPILIWIILMGVYEDKTSS</sequence>
<comment type="caution">
    <text evidence="7">The sequence shown here is derived from an EMBL/GenBank/DDBJ whole genome shotgun (WGS) entry which is preliminary data.</text>
</comment>
<evidence type="ECO:0000256" key="2">
    <source>
        <dbReference type="ARBA" id="ARBA00022692"/>
    </source>
</evidence>
<feature type="transmembrane region" description="Helical" evidence="5">
    <location>
        <begin position="20"/>
        <end position="41"/>
    </location>
</feature>